<gene>
    <name evidence="1" type="ORF">SDC9_206542</name>
</gene>
<proteinExistence type="predicted"/>
<organism evidence="1">
    <name type="scientific">bioreactor metagenome</name>
    <dbReference type="NCBI Taxonomy" id="1076179"/>
    <lineage>
        <taxon>unclassified sequences</taxon>
        <taxon>metagenomes</taxon>
        <taxon>ecological metagenomes</taxon>
    </lineage>
</organism>
<name>A0A645J613_9ZZZZ</name>
<dbReference type="AlphaFoldDB" id="A0A645J613"/>
<protein>
    <submittedName>
        <fullName evidence="1">Uncharacterized protein</fullName>
    </submittedName>
</protein>
<reference evidence="1" key="1">
    <citation type="submission" date="2019-08" db="EMBL/GenBank/DDBJ databases">
        <authorList>
            <person name="Kucharzyk K."/>
            <person name="Murdoch R.W."/>
            <person name="Higgins S."/>
            <person name="Loffler F."/>
        </authorList>
    </citation>
    <scope>NUCLEOTIDE SEQUENCE</scope>
</reference>
<comment type="caution">
    <text evidence="1">The sequence shown here is derived from an EMBL/GenBank/DDBJ whole genome shotgun (WGS) entry which is preliminary data.</text>
</comment>
<sequence length="94" mass="10758">MADYGNGVFLVERVAELHKGAHSKEPCGTHAGHQDYRQPETLARFHDGDHFVVGVHVESADRETLLFRCQENIFFHAKLLPHINMYAYNKLIVL</sequence>
<dbReference type="EMBL" id="VSSQ01132068">
    <property type="protein sequence ID" value="MPN58827.1"/>
    <property type="molecule type" value="Genomic_DNA"/>
</dbReference>
<evidence type="ECO:0000313" key="1">
    <source>
        <dbReference type="EMBL" id="MPN58827.1"/>
    </source>
</evidence>
<accession>A0A645J613</accession>